<keyword evidence="1 3" id="KW-0853">WD repeat</keyword>
<accession>A0AA37WDU2</accession>
<reference evidence="5" key="1">
    <citation type="journal article" date="2014" name="Int. J. Syst. Evol. Microbiol.">
        <title>Complete genome sequence of Corynebacterium casei LMG S-19264T (=DSM 44701T), isolated from a smear-ripened cheese.</title>
        <authorList>
            <consortium name="US DOE Joint Genome Institute (JGI-PGF)"/>
            <person name="Walter F."/>
            <person name="Albersmeier A."/>
            <person name="Kalinowski J."/>
            <person name="Ruckert C."/>
        </authorList>
    </citation>
    <scope>NUCLEOTIDE SEQUENCE</scope>
    <source>
        <strain evidence="5">NBRC 108769</strain>
    </source>
</reference>
<keyword evidence="2" id="KW-0677">Repeat</keyword>
<dbReference type="InterPro" id="IPR036322">
    <property type="entry name" value="WD40_repeat_dom_sf"/>
</dbReference>
<dbReference type="Pfam" id="PF08662">
    <property type="entry name" value="eIF2A"/>
    <property type="match status" value="1"/>
</dbReference>
<dbReference type="EMBL" id="BSOH01000015">
    <property type="protein sequence ID" value="GLR18191.1"/>
    <property type="molecule type" value="Genomic_DNA"/>
</dbReference>
<gene>
    <name evidence="5" type="ORF">GCM10007940_28060</name>
</gene>
<evidence type="ECO:0000256" key="3">
    <source>
        <dbReference type="PROSITE-ProRule" id="PRU00221"/>
    </source>
</evidence>
<dbReference type="InterPro" id="IPR015943">
    <property type="entry name" value="WD40/YVTN_repeat-like_dom_sf"/>
</dbReference>
<evidence type="ECO:0000256" key="1">
    <source>
        <dbReference type="ARBA" id="ARBA00022574"/>
    </source>
</evidence>
<comment type="caution">
    <text evidence="5">The sequence shown here is derived from an EMBL/GenBank/DDBJ whole genome shotgun (WGS) entry which is preliminary data.</text>
</comment>
<protein>
    <recommendedName>
        <fullName evidence="4">Translation initiation factor beta propellor-like domain-containing protein</fullName>
    </recommendedName>
</protein>
<evidence type="ECO:0000313" key="6">
    <source>
        <dbReference type="Proteomes" id="UP001156666"/>
    </source>
</evidence>
<evidence type="ECO:0000259" key="4">
    <source>
        <dbReference type="Pfam" id="PF08662"/>
    </source>
</evidence>
<dbReference type="SUPFAM" id="SSF50978">
    <property type="entry name" value="WD40 repeat-like"/>
    <property type="match status" value="1"/>
</dbReference>
<reference evidence="5" key="2">
    <citation type="submission" date="2023-01" db="EMBL/GenBank/DDBJ databases">
        <title>Draft genome sequence of Portibacter lacus strain NBRC 108769.</title>
        <authorList>
            <person name="Sun Q."/>
            <person name="Mori K."/>
        </authorList>
    </citation>
    <scope>NUCLEOTIDE SEQUENCE</scope>
    <source>
        <strain evidence="5">NBRC 108769</strain>
    </source>
</reference>
<dbReference type="PROSITE" id="PS50082">
    <property type="entry name" value="WD_REPEATS_2"/>
    <property type="match status" value="1"/>
</dbReference>
<dbReference type="Proteomes" id="UP001156666">
    <property type="component" value="Unassembled WGS sequence"/>
</dbReference>
<evidence type="ECO:0000256" key="2">
    <source>
        <dbReference type="ARBA" id="ARBA00022737"/>
    </source>
</evidence>
<dbReference type="SMART" id="SM00320">
    <property type="entry name" value="WD40"/>
    <property type="match status" value="6"/>
</dbReference>
<proteinExistence type="predicted"/>
<dbReference type="AlphaFoldDB" id="A0AA37WDU2"/>
<sequence>MFSPDGKYIATGGYQDVLTILDAQSLETVKTYQVPDVILSRVKWHPTQNKLAVITQSTTFKAKILDLDHDQWTALSGLNSASRAVDWNYTGEYLAVSDLEGIVSIFDTSGNLISSFRGDKKGVTDLDWHPLKNELVAVGSQIGIYNLEGDTLNSFYPTEKEIFMLCVEWHPSGDFFVIGDYGDLEKAENKALRFWNVKGEKLHEVTGSKGEYRNIRWSPDGNKLATATDKLGIYTKDGELINASISSEDYLWGVDWSPDGKQVITSSSQGKITLWNNKAEKIKNVDY</sequence>
<feature type="domain" description="Translation initiation factor beta propellor-like" evidence="4">
    <location>
        <begin position="119"/>
        <end position="229"/>
    </location>
</feature>
<keyword evidence="6" id="KW-1185">Reference proteome</keyword>
<dbReference type="InterPro" id="IPR051179">
    <property type="entry name" value="WD_repeat_multifunction"/>
</dbReference>
<feature type="repeat" description="WD" evidence="3">
    <location>
        <begin position="254"/>
        <end position="276"/>
    </location>
</feature>
<dbReference type="Pfam" id="PF00400">
    <property type="entry name" value="WD40"/>
    <property type="match status" value="1"/>
</dbReference>
<dbReference type="PANTHER" id="PTHR19857">
    <property type="entry name" value="MITOCHONDRIAL DIVISION PROTEIN 1-RELATED"/>
    <property type="match status" value="1"/>
</dbReference>
<evidence type="ECO:0000313" key="5">
    <source>
        <dbReference type="EMBL" id="GLR18191.1"/>
    </source>
</evidence>
<dbReference type="InterPro" id="IPR001680">
    <property type="entry name" value="WD40_rpt"/>
</dbReference>
<dbReference type="InterPro" id="IPR013979">
    <property type="entry name" value="TIF_beta_prop-like"/>
</dbReference>
<dbReference type="Gene3D" id="2.130.10.10">
    <property type="entry name" value="YVTN repeat-like/Quinoprotein amine dehydrogenase"/>
    <property type="match status" value="1"/>
</dbReference>
<name>A0AA37WDU2_9BACT</name>
<organism evidence="5 6">
    <name type="scientific">Portibacter lacus</name>
    <dbReference type="NCBI Taxonomy" id="1099794"/>
    <lineage>
        <taxon>Bacteria</taxon>
        <taxon>Pseudomonadati</taxon>
        <taxon>Bacteroidota</taxon>
        <taxon>Saprospiria</taxon>
        <taxon>Saprospirales</taxon>
        <taxon>Haliscomenobacteraceae</taxon>
        <taxon>Portibacter</taxon>
    </lineage>
</organism>